<evidence type="ECO:0000259" key="2">
    <source>
        <dbReference type="Pfam" id="PF08241"/>
    </source>
</evidence>
<sequence length="239" mass="24967">MASDAAAGPPENIKERLKASYDAMAATYNARAGGAGGGGGGRGGGRGLAFLELGCGCGQPVSARLLSHGGGRGVARLVANDLSSTQLALARANLIPTPDDDEEGEGEGDGVARRLELVRGDMMGALAFADASFDLAVAFYSIVHLPRAEQEVLFGRLARWLRPGGYLVANFAEAEFESAVVDRWLGDDGGWMYWSAWGGEKTVEKLGQAGFEVVSADTVEDEGDATFVWVIARRLGAQA</sequence>
<comment type="similarity">
    <text evidence="1">Belongs to the methyltransferase superfamily. LaeA methyltransferase family.</text>
</comment>
<dbReference type="GO" id="GO:0032259">
    <property type="term" value="P:methylation"/>
    <property type="evidence" value="ECO:0007669"/>
    <property type="project" value="UniProtKB-KW"/>
</dbReference>
<gene>
    <name evidence="3" type="ORF">SAMD00023353_0104060</name>
</gene>
<evidence type="ECO:0000256" key="1">
    <source>
        <dbReference type="ARBA" id="ARBA00038158"/>
    </source>
</evidence>
<evidence type="ECO:0000313" key="4">
    <source>
        <dbReference type="Proteomes" id="UP000054516"/>
    </source>
</evidence>
<dbReference type="Proteomes" id="UP000054516">
    <property type="component" value="Unassembled WGS sequence"/>
</dbReference>
<dbReference type="EMBL" id="DF977446">
    <property type="protein sequence ID" value="GAP82874.2"/>
    <property type="molecule type" value="Genomic_DNA"/>
</dbReference>
<dbReference type="STRING" id="77044.A0A1S7UIS3"/>
<dbReference type="OrthoDB" id="10004862at2759"/>
<evidence type="ECO:0000313" key="3">
    <source>
        <dbReference type="EMBL" id="GAP82874.2"/>
    </source>
</evidence>
<organism evidence="3">
    <name type="scientific">Rosellinia necatrix</name>
    <name type="common">White root-rot fungus</name>
    <dbReference type="NCBI Taxonomy" id="77044"/>
    <lineage>
        <taxon>Eukaryota</taxon>
        <taxon>Fungi</taxon>
        <taxon>Dikarya</taxon>
        <taxon>Ascomycota</taxon>
        <taxon>Pezizomycotina</taxon>
        <taxon>Sordariomycetes</taxon>
        <taxon>Xylariomycetidae</taxon>
        <taxon>Xylariales</taxon>
        <taxon>Xylariaceae</taxon>
        <taxon>Rosellinia</taxon>
    </lineage>
</organism>
<keyword evidence="4" id="KW-1185">Reference proteome</keyword>
<dbReference type="GO" id="GO:0008757">
    <property type="term" value="F:S-adenosylmethionine-dependent methyltransferase activity"/>
    <property type="evidence" value="ECO:0007669"/>
    <property type="project" value="InterPro"/>
</dbReference>
<dbReference type="Gene3D" id="3.40.50.150">
    <property type="entry name" value="Vaccinia Virus protein VP39"/>
    <property type="match status" value="1"/>
</dbReference>
<dbReference type="CDD" id="cd02440">
    <property type="entry name" value="AdoMet_MTases"/>
    <property type="match status" value="1"/>
</dbReference>
<dbReference type="Pfam" id="PF08241">
    <property type="entry name" value="Methyltransf_11"/>
    <property type="match status" value="1"/>
</dbReference>
<dbReference type="AlphaFoldDB" id="A0A1S7UIS3"/>
<dbReference type="PANTHER" id="PTHR43591">
    <property type="entry name" value="METHYLTRANSFERASE"/>
    <property type="match status" value="1"/>
</dbReference>
<proteinExistence type="inferred from homology"/>
<dbReference type="InterPro" id="IPR013216">
    <property type="entry name" value="Methyltransf_11"/>
</dbReference>
<protein>
    <submittedName>
        <fullName evidence="3">Putative methyltransferase protein</fullName>
    </submittedName>
</protein>
<name>A0A1S7UIS3_ROSNE</name>
<dbReference type="InterPro" id="IPR029063">
    <property type="entry name" value="SAM-dependent_MTases_sf"/>
</dbReference>
<reference evidence="3" key="1">
    <citation type="submission" date="2016-03" db="EMBL/GenBank/DDBJ databases">
        <title>Draft genome sequence of Rosellinia necatrix.</title>
        <authorList>
            <person name="Kanematsu S."/>
        </authorList>
    </citation>
    <scope>NUCLEOTIDE SEQUENCE [LARGE SCALE GENOMIC DNA]</scope>
    <source>
        <strain evidence="3">W97</strain>
    </source>
</reference>
<accession>A0A1S7UIS3</accession>
<keyword evidence="3" id="KW-0808">Transferase</keyword>
<dbReference type="OMA" id="GAMHWSG"/>
<keyword evidence="3" id="KW-0489">Methyltransferase</keyword>
<dbReference type="SUPFAM" id="SSF53335">
    <property type="entry name" value="S-adenosyl-L-methionine-dependent methyltransferases"/>
    <property type="match status" value="1"/>
</dbReference>
<feature type="domain" description="Methyltransferase type 11" evidence="2">
    <location>
        <begin position="51"/>
        <end position="168"/>
    </location>
</feature>